<dbReference type="Proteomes" id="UP000298111">
    <property type="component" value="Unassembled WGS sequence"/>
</dbReference>
<name>A0A6C1C8C4_9ACTN</name>
<accession>A0A6C1C8C4</accession>
<dbReference type="AlphaFoldDB" id="A0A6C1C8C4"/>
<dbReference type="InterPro" id="IPR018727">
    <property type="entry name" value="DUF2267"/>
</dbReference>
<organism evidence="1 2">
    <name type="scientific">Streptomyces albus</name>
    <dbReference type="NCBI Taxonomy" id="1888"/>
    <lineage>
        <taxon>Bacteria</taxon>
        <taxon>Bacillati</taxon>
        <taxon>Actinomycetota</taxon>
        <taxon>Actinomycetes</taxon>
        <taxon>Kitasatosporales</taxon>
        <taxon>Streptomycetaceae</taxon>
        <taxon>Streptomyces</taxon>
    </lineage>
</organism>
<proteinExistence type="predicted"/>
<dbReference type="GeneID" id="75180216"/>
<dbReference type="EMBL" id="RCIY01000044">
    <property type="protein sequence ID" value="TGG85642.1"/>
    <property type="molecule type" value="Genomic_DNA"/>
</dbReference>
<gene>
    <name evidence="1" type="ORF">D8771_10890</name>
</gene>
<sequence>MRYDEFLAQVRERGEYRDQQEAEQVTRAVLGVLATRITPVKAQELAAQLPGPLGPAVAEAGEEAPETFGVSQFCERVAEQTGARPRTAEWDASAVLSTLADAVSGGELNQLISQLPSGYATLFGKAELSR</sequence>
<dbReference type="InterPro" id="IPR038282">
    <property type="entry name" value="DUF2267_sf"/>
</dbReference>
<comment type="caution">
    <text evidence="1">The sequence shown here is derived from an EMBL/GenBank/DDBJ whole genome shotgun (WGS) entry which is preliminary data.</text>
</comment>
<dbReference type="Gene3D" id="1.10.490.110">
    <property type="entry name" value="Uncharacterized conserved protein DUF2267"/>
    <property type="match status" value="1"/>
</dbReference>
<evidence type="ECO:0000313" key="1">
    <source>
        <dbReference type="EMBL" id="TGG85642.1"/>
    </source>
</evidence>
<evidence type="ECO:0000313" key="2">
    <source>
        <dbReference type="Proteomes" id="UP000298111"/>
    </source>
</evidence>
<dbReference type="Pfam" id="PF10025">
    <property type="entry name" value="DUF2267"/>
    <property type="match status" value="1"/>
</dbReference>
<reference evidence="1 2" key="1">
    <citation type="submission" date="2018-10" db="EMBL/GenBank/DDBJ databases">
        <title>Isolation of pseudouridimycin from Streptomyces albus DSM 40763.</title>
        <authorList>
            <person name="Rosenqvist P."/>
            <person name="Metsae-Ketelae M."/>
            <person name="Virta P."/>
        </authorList>
    </citation>
    <scope>NUCLEOTIDE SEQUENCE [LARGE SCALE GENOMIC DNA]</scope>
    <source>
        <strain evidence="1 2">DSM 40763</strain>
    </source>
</reference>
<dbReference type="RefSeq" id="WP_016470961.1">
    <property type="nucleotide sequence ID" value="NZ_BBQG01000032.1"/>
</dbReference>
<protein>
    <submittedName>
        <fullName evidence="1">DUF2267 domain-containing protein</fullName>
    </submittedName>
</protein>